<comment type="caution">
    <text evidence="2">The sequence shown here is derived from an EMBL/GenBank/DDBJ whole genome shotgun (WGS) entry which is preliminary data.</text>
</comment>
<feature type="transmembrane region" description="Helical" evidence="1">
    <location>
        <begin position="17"/>
        <end position="40"/>
    </location>
</feature>
<evidence type="ECO:0000313" key="3">
    <source>
        <dbReference type="Proteomes" id="UP000469194"/>
    </source>
</evidence>
<keyword evidence="1" id="KW-0472">Membrane</keyword>
<dbReference type="Proteomes" id="UP000469194">
    <property type="component" value="Unassembled WGS sequence"/>
</dbReference>
<organism evidence="2 3">
    <name type="scientific">Bifidobacterium aerophilum</name>
    <dbReference type="NCBI Taxonomy" id="1798155"/>
    <lineage>
        <taxon>Bacteria</taxon>
        <taxon>Bacillati</taxon>
        <taxon>Actinomycetota</taxon>
        <taxon>Actinomycetes</taxon>
        <taxon>Bifidobacteriales</taxon>
        <taxon>Bifidobacteriaceae</taxon>
        <taxon>Bifidobacterium</taxon>
    </lineage>
</organism>
<proteinExistence type="predicted"/>
<sequence length="95" mass="10205">MGEVEYWVSRRDHYRRIGIAAAVVALASFVMAFVLLLTIGWFDLALGVWGALVSALTLLAASIVDRWADRERDAAADLAALSARGCMPQLAGGAR</sequence>
<name>A0A6N9Z597_9BIFI</name>
<keyword evidence="1" id="KW-1133">Transmembrane helix</keyword>
<protein>
    <submittedName>
        <fullName evidence="2">Uncharacterized protein</fullName>
    </submittedName>
</protein>
<feature type="transmembrane region" description="Helical" evidence="1">
    <location>
        <begin position="46"/>
        <end position="64"/>
    </location>
</feature>
<dbReference type="RefSeq" id="WP_163231465.1">
    <property type="nucleotide sequence ID" value="NZ_WHZW01000014.1"/>
</dbReference>
<dbReference type="AlphaFoldDB" id="A0A6N9Z597"/>
<evidence type="ECO:0000313" key="2">
    <source>
        <dbReference type="EMBL" id="NEG89812.1"/>
    </source>
</evidence>
<gene>
    <name evidence="2" type="ORF">GFD25_07425</name>
</gene>
<keyword evidence="3" id="KW-1185">Reference proteome</keyword>
<evidence type="ECO:0000256" key="1">
    <source>
        <dbReference type="SAM" id="Phobius"/>
    </source>
</evidence>
<dbReference type="EMBL" id="WHZW01000014">
    <property type="protein sequence ID" value="NEG89812.1"/>
    <property type="molecule type" value="Genomic_DNA"/>
</dbReference>
<accession>A0A6N9Z597</accession>
<keyword evidence="1" id="KW-0812">Transmembrane</keyword>
<reference evidence="2 3" key="1">
    <citation type="submission" date="2019-10" db="EMBL/GenBank/DDBJ databases">
        <title>Bifidobacterium from non-human primates.</title>
        <authorList>
            <person name="Modesto M."/>
        </authorList>
    </citation>
    <scope>NUCLEOTIDE SEQUENCE [LARGE SCALE GENOMIC DNA]</scope>
    <source>
        <strain evidence="2 3">TRE17</strain>
    </source>
</reference>